<sequence length="431" mass="50592">MASSQVIRYTGHYDFANEGKFLWEILCQLRNFGIGRYVTKNEWRRKFPDHPSYLKIVSVRPEMDRWLSRGQVFGEWTFRGHNFGIFEFTIETNRSDWKLIHKHEEKELLKSKNKLETFKLPDSFPLPPLIVHARKEVAQKLGKKWNEAQSRAPLDLCIDPQFEIYRPFIKQAIDQGKSVRLKKIHQIKYLELEQPLLAWIKRAYSNKKRVTGDMIKPLDQGIIKNLKFFYRQQLLRNHVDALDVEQEYNPNLLDALRMLKKAWDNVKPSTIINCFRRAGFVIDNQTQAVEVAENDELNELEELWNRLKLSHDLEFHPTLQDYLSIDDLMDTNENGPPQLETDVEMEVSESDPSQLGAEYMTFESLLDDPGNVIPPSHDGGITFPEDYDYMPYEELLDMPLPSQEVPRVVLKLKKAGNAWKANDPFYNEYEA</sequence>
<dbReference type="GO" id="GO:0005739">
    <property type="term" value="C:mitochondrion"/>
    <property type="evidence" value="ECO:0007669"/>
    <property type="project" value="InterPro"/>
</dbReference>
<dbReference type="Proteomes" id="UP000887540">
    <property type="component" value="Unplaced"/>
</dbReference>
<organism evidence="2 3">
    <name type="scientific">Acrobeloides nanus</name>
    <dbReference type="NCBI Taxonomy" id="290746"/>
    <lineage>
        <taxon>Eukaryota</taxon>
        <taxon>Metazoa</taxon>
        <taxon>Ecdysozoa</taxon>
        <taxon>Nematoda</taxon>
        <taxon>Chromadorea</taxon>
        <taxon>Rhabditida</taxon>
        <taxon>Tylenchina</taxon>
        <taxon>Cephalobomorpha</taxon>
        <taxon>Cephaloboidea</taxon>
        <taxon>Cephalobidae</taxon>
        <taxon>Acrobeloides</taxon>
    </lineage>
</organism>
<dbReference type="InterPro" id="IPR032053">
    <property type="entry name" value="Ribosomal_mS34"/>
</dbReference>
<dbReference type="AlphaFoldDB" id="A0A914E025"/>
<dbReference type="InterPro" id="IPR004875">
    <property type="entry name" value="DDE_SF_endonuclease_dom"/>
</dbReference>
<feature type="domain" description="DDE-1" evidence="1">
    <location>
        <begin position="213"/>
        <end position="275"/>
    </location>
</feature>
<dbReference type="PANTHER" id="PTHR28589:SF1">
    <property type="entry name" value="SMALL RIBOSOMAL SUBUNIT PROTEIN MS34"/>
    <property type="match status" value="1"/>
</dbReference>
<dbReference type="WBParaSite" id="ACRNAN_scaffold4617.g16705.t1">
    <property type="protein sequence ID" value="ACRNAN_scaffold4617.g16705.t1"/>
    <property type="gene ID" value="ACRNAN_scaffold4617.g16705"/>
</dbReference>
<protein>
    <submittedName>
        <fullName evidence="3">DDE-1 domain-containing protein</fullName>
    </submittedName>
</protein>
<dbReference type="GO" id="GO:0003676">
    <property type="term" value="F:nucleic acid binding"/>
    <property type="evidence" value="ECO:0007669"/>
    <property type="project" value="InterPro"/>
</dbReference>
<dbReference type="GO" id="GO:0003735">
    <property type="term" value="F:structural constituent of ribosome"/>
    <property type="evidence" value="ECO:0007669"/>
    <property type="project" value="InterPro"/>
</dbReference>
<evidence type="ECO:0000259" key="1">
    <source>
        <dbReference type="Pfam" id="PF03184"/>
    </source>
</evidence>
<proteinExistence type="predicted"/>
<evidence type="ECO:0000313" key="2">
    <source>
        <dbReference type="Proteomes" id="UP000887540"/>
    </source>
</evidence>
<dbReference type="PANTHER" id="PTHR28589">
    <property type="entry name" value="28S RIBOSOMAL PROTEIN S34, MITOCHONDRIAL"/>
    <property type="match status" value="1"/>
</dbReference>
<evidence type="ECO:0000313" key="3">
    <source>
        <dbReference type="WBParaSite" id="ACRNAN_scaffold4617.g16705.t1"/>
    </source>
</evidence>
<reference evidence="3" key="1">
    <citation type="submission" date="2022-11" db="UniProtKB">
        <authorList>
            <consortium name="WormBaseParasite"/>
        </authorList>
    </citation>
    <scope>IDENTIFICATION</scope>
</reference>
<dbReference type="Pfam" id="PF16053">
    <property type="entry name" value="MRP-S34"/>
    <property type="match status" value="1"/>
</dbReference>
<keyword evidence="2" id="KW-1185">Reference proteome</keyword>
<name>A0A914E025_9BILA</name>
<accession>A0A914E025</accession>
<dbReference type="Pfam" id="PF03184">
    <property type="entry name" value="DDE_1"/>
    <property type="match status" value="1"/>
</dbReference>